<keyword evidence="5" id="KW-0156">Chromatin regulator</keyword>
<dbReference type="PANTHER" id="PTHR12693:SF3">
    <property type="entry name" value="MENIN"/>
    <property type="match status" value="1"/>
</dbReference>
<keyword evidence="8" id="KW-0804">Transcription</keyword>
<evidence type="ECO:0000313" key="11">
    <source>
        <dbReference type="Proteomes" id="UP000694941"/>
    </source>
</evidence>
<evidence type="ECO:0000313" key="13">
    <source>
        <dbReference type="RefSeq" id="XP_022257832.1"/>
    </source>
</evidence>
<evidence type="ECO:0000313" key="12">
    <source>
        <dbReference type="RefSeq" id="XP_022257829.1"/>
    </source>
</evidence>
<evidence type="ECO:0000256" key="8">
    <source>
        <dbReference type="ARBA" id="ARBA00023163"/>
    </source>
</evidence>
<protein>
    <recommendedName>
        <fullName evidence="2">Menin</fullName>
    </recommendedName>
</protein>
<evidence type="ECO:0000256" key="10">
    <source>
        <dbReference type="SAM" id="MobiDB-lite"/>
    </source>
</evidence>
<feature type="compositionally biased region" description="Low complexity" evidence="10">
    <location>
        <begin position="640"/>
        <end position="650"/>
    </location>
</feature>
<dbReference type="Pfam" id="PF05053">
    <property type="entry name" value="Menin"/>
    <property type="match status" value="3"/>
</dbReference>
<keyword evidence="3" id="KW-0678">Repressor</keyword>
<feature type="compositionally biased region" description="Basic and acidic residues" evidence="10">
    <location>
        <begin position="512"/>
        <end position="521"/>
    </location>
</feature>
<evidence type="ECO:0000256" key="5">
    <source>
        <dbReference type="ARBA" id="ARBA00022853"/>
    </source>
</evidence>
<dbReference type="RefSeq" id="XP_022257829.1">
    <property type="nucleotide sequence ID" value="XM_022402121.1"/>
</dbReference>
<evidence type="ECO:0000256" key="4">
    <source>
        <dbReference type="ARBA" id="ARBA00022553"/>
    </source>
</evidence>
<proteinExistence type="predicted"/>
<evidence type="ECO:0000256" key="9">
    <source>
        <dbReference type="ARBA" id="ARBA00023242"/>
    </source>
</evidence>
<accession>A0ABM1TPM3</accession>
<keyword evidence="4" id="KW-0597">Phosphoprotein</keyword>
<organism evidence="11 12">
    <name type="scientific">Limulus polyphemus</name>
    <name type="common">Atlantic horseshoe crab</name>
    <dbReference type="NCBI Taxonomy" id="6850"/>
    <lineage>
        <taxon>Eukaryota</taxon>
        <taxon>Metazoa</taxon>
        <taxon>Ecdysozoa</taxon>
        <taxon>Arthropoda</taxon>
        <taxon>Chelicerata</taxon>
        <taxon>Merostomata</taxon>
        <taxon>Xiphosura</taxon>
        <taxon>Limulidae</taxon>
        <taxon>Limulus</taxon>
    </lineage>
</organism>
<evidence type="ECO:0000256" key="7">
    <source>
        <dbReference type="ARBA" id="ARBA00023125"/>
    </source>
</evidence>
<keyword evidence="6" id="KW-0805">Transcription regulation</keyword>
<gene>
    <name evidence="12 13" type="primary">LOC106472730</name>
</gene>
<evidence type="ECO:0000256" key="2">
    <source>
        <dbReference type="ARBA" id="ARBA00021162"/>
    </source>
</evidence>
<dbReference type="PANTHER" id="PTHR12693">
    <property type="entry name" value="MENIN"/>
    <property type="match status" value="1"/>
</dbReference>
<dbReference type="InterPro" id="IPR007747">
    <property type="entry name" value="Menin"/>
</dbReference>
<evidence type="ECO:0000256" key="3">
    <source>
        <dbReference type="ARBA" id="ARBA00022491"/>
    </source>
</evidence>
<dbReference type="RefSeq" id="XP_022257832.1">
    <property type="nucleotide sequence ID" value="XM_022402124.1"/>
</dbReference>
<feature type="compositionally biased region" description="Basic and acidic residues" evidence="10">
    <location>
        <begin position="532"/>
        <end position="549"/>
    </location>
</feature>
<feature type="region of interest" description="Disordered" evidence="10">
    <location>
        <begin position="637"/>
        <end position="661"/>
    </location>
</feature>
<dbReference type="CDD" id="cd14456">
    <property type="entry name" value="Menin"/>
    <property type="match status" value="1"/>
</dbReference>
<dbReference type="GeneID" id="106472730"/>
<name>A0ABM1TPM3_LIMPO</name>
<comment type="subcellular location">
    <subcellularLocation>
        <location evidence="1">Nucleus</location>
    </subcellularLocation>
</comment>
<feature type="region of interest" description="Disordered" evidence="10">
    <location>
        <begin position="512"/>
        <end position="565"/>
    </location>
</feature>
<evidence type="ECO:0000256" key="6">
    <source>
        <dbReference type="ARBA" id="ARBA00023015"/>
    </source>
</evidence>
<sequence length="762" mass="84840">MTQRRGRSAHHSIKMAGFRDDQKCTFPLQSIQDVVKLFRIELERGDEPNLALLSIVVGSVENLLTCNRYLSPRNETESEQNVKPNFPILELSTVEALYCKFESQIKGCVDVTQYRGNSYASRELVKKTSDIIWSSLTRSYCKDRAHLQTLYSYLTGEKNFASDLQHDCSWLLKLERVATQKAGSKKDLLSERERGSWRYPILMATQGNKLDCFGVAFAVVAACQILGYSDVHLALSEDHAWVIFGKDGEETAEVTWHGKGNEDKRGQPVCGPTAQKSWLYLNGHPVKCNRHTEVAALVSGINPSISATADSKELATLQQKLLWLLYDQGDLKNYPMAIGNLGDLEEINPTPGRSSPIDLFHQAIFAAQTHYANHHVYPYTYLGGFFYRNGQYKDALEAWANAADVIRKYNYGREDEEIYKEFLEIANDLIPHLVKVVSNQAIEAPEKAESNCLHDPQCFAHLLRFYDGLCAWEEESSTPVLHIGWARPLVATISKFPAKTRSHVDIKISEEKEEKVDDEKNGSVNRRHSHGRRDSLQKNDVKNEEDIVKTKVNGSTNVSDKKAGKMKKKLLKKISADAEAESVHQAKTQGDGQDTEFLHSLVTNYDPSEAPHPNIAALAAACSDNILNPDYLLGSGEPFSSRSSSSPSSSGDCRDLLSSQSNGAPFPGLTVEAMLKADSPALLTHGDGNDELGSTAEHTSVTLSSQKMTGLKELLLTEKLNTSAIQLQLTAQSQVQIVKRGRHSSEFDFVTTGRTTKRSRRE</sequence>
<keyword evidence="7" id="KW-0238">DNA-binding</keyword>
<keyword evidence="11" id="KW-1185">Reference proteome</keyword>
<evidence type="ECO:0000256" key="1">
    <source>
        <dbReference type="ARBA" id="ARBA00004123"/>
    </source>
</evidence>
<dbReference type="Proteomes" id="UP000694941">
    <property type="component" value="Unplaced"/>
</dbReference>
<keyword evidence="9" id="KW-0539">Nucleus</keyword>
<reference evidence="12 13" key="1">
    <citation type="submission" date="2025-05" db="UniProtKB">
        <authorList>
            <consortium name="RefSeq"/>
        </authorList>
    </citation>
    <scope>IDENTIFICATION</scope>
    <source>
        <tissue evidence="12 13">Muscle</tissue>
    </source>
</reference>